<dbReference type="STRING" id="1477437.SAMN05444682_104214"/>
<reference evidence="1 2" key="1">
    <citation type="submission" date="2016-10" db="EMBL/GenBank/DDBJ databases">
        <authorList>
            <person name="de Groot N.N."/>
        </authorList>
    </citation>
    <scope>NUCLEOTIDE SEQUENCE [LARGE SCALE GENOMIC DNA]</scope>
    <source>
        <strain evidence="1 2">RK1</strain>
    </source>
</reference>
<dbReference type="EMBL" id="FOQO01000004">
    <property type="protein sequence ID" value="SFI51386.1"/>
    <property type="molecule type" value="Genomic_DNA"/>
</dbReference>
<evidence type="ECO:0000313" key="2">
    <source>
        <dbReference type="Proteomes" id="UP000198670"/>
    </source>
</evidence>
<accession>A0A1I3ITY0</accession>
<dbReference type="AlphaFoldDB" id="A0A1I3ITY0"/>
<proteinExistence type="predicted"/>
<name>A0A1I3ITY0_9SPHI</name>
<protein>
    <submittedName>
        <fullName evidence="1">Uncharacterized protein</fullName>
    </submittedName>
</protein>
<dbReference type="Proteomes" id="UP000198670">
    <property type="component" value="Unassembled WGS sequence"/>
</dbReference>
<sequence>MAAAYTIAEQKDATVYITNRGRSTTRLDVGI</sequence>
<keyword evidence="2" id="KW-1185">Reference proteome</keyword>
<evidence type="ECO:0000313" key="1">
    <source>
        <dbReference type="EMBL" id="SFI51386.1"/>
    </source>
</evidence>
<gene>
    <name evidence="1" type="ORF">SAMN05444682_104214</name>
</gene>
<organism evidence="1 2">
    <name type="scientific">Parapedobacter indicus</name>
    <dbReference type="NCBI Taxonomy" id="1477437"/>
    <lineage>
        <taxon>Bacteria</taxon>
        <taxon>Pseudomonadati</taxon>
        <taxon>Bacteroidota</taxon>
        <taxon>Sphingobacteriia</taxon>
        <taxon>Sphingobacteriales</taxon>
        <taxon>Sphingobacteriaceae</taxon>
        <taxon>Parapedobacter</taxon>
    </lineage>
</organism>